<organism evidence="1 2">
    <name type="scientific">Sphingomonas guangdongensis</name>
    <dbReference type="NCBI Taxonomy" id="1141890"/>
    <lineage>
        <taxon>Bacteria</taxon>
        <taxon>Pseudomonadati</taxon>
        <taxon>Pseudomonadota</taxon>
        <taxon>Alphaproteobacteria</taxon>
        <taxon>Sphingomonadales</taxon>
        <taxon>Sphingomonadaceae</taxon>
        <taxon>Sphingomonas</taxon>
    </lineage>
</organism>
<dbReference type="Pfam" id="PF06635">
    <property type="entry name" value="T3SS_SCTL"/>
    <property type="match status" value="1"/>
</dbReference>
<dbReference type="AlphaFoldDB" id="A0A285QYI4"/>
<dbReference type="RefSeq" id="WP_097063468.1">
    <property type="nucleotide sequence ID" value="NZ_OBMI01000002.1"/>
</dbReference>
<dbReference type="EMBL" id="OBMI01000002">
    <property type="protein sequence ID" value="SOB86439.1"/>
    <property type="molecule type" value="Genomic_DNA"/>
</dbReference>
<dbReference type="InterPro" id="IPR010586">
    <property type="entry name" value="T3SS_stator_protein"/>
</dbReference>
<evidence type="ECO:0000313" key="2">
    <source>
        <dbReference type="Proteomes" id="UP000219494"/>
    </source>
</evidence>
<keyword evidence="1" id="KW-0282">Flagellum</keyword>
<sequence length="196" mass="19808">MTFHLTIGENVALLGGTSARIAASEREAFATAHDLLARTREHAARLADEVAAATAQGRAAGWQDADARAGAEIAAQVAALAAGLAAEAAQRRREIANAAFAGARAIIGALDPEEAGMRLAVHALSQLPADEAVVVACSPAIAAQVEAALAGRSGVTVRARPELGALEVELLTGAGRVVASLDVQLAALAERWGVAL</sequence>
<evidence type="ECO:0000313" key="1">
    <source>
        <dbReference type="EMBL" id="SOB86439.1"/>
    </source>
</evidence>
<protein>
    <submittedName>
        <fullName evidence="1">Flagellar biosynthesis/type III secretory pathway protein FliH</fullName>
    </submittedName>
</protein>
<dbReference type="Proteomes" id="UP000219494">
    <property type="component" value="Unassembled WGS sequence"/>
</dbReference>
<gene>
    <name evidence="1" type="ORF">SAMN06297144_1544</name>
</gene>
<keyword evidence="1" id="KW-0966">Cell projection</keyword>
<keyword evidence="2" id="KW-1185">Reference proteome</keyword>
<reference evidence="1 2" key="1">
    <citation type="submission" date="2017-07" db="EMBL/GenBank/DDBJ databases">
        <authorList>
            <person name="Sun Z.S."/>
            <person name="Albrecht U."/>
            <person name="Echele G."/>
            <person name="Lee C.C."/>
        </authorList>
    </citation>
    <scope>NUCLEOTIDE SEQUENCE [LARGE SCALE GENOMIC DNA]</scope>
    <source>
        <strain evidence="1 2">CGMCC 1.12672</strain>
    </source>
</reference>
<dbReference type="OrthoDB" id="7188196at2"/>
<proteinExistence type="predicted"/>
<name>A0A285QYI4_9SPHN</name>
<keyword evidence="1" id="KW-0969">Cilium</keyword>
<accession>A0A285QYI4</accession>